<evidence type="ECO:0000313" key="1">
    <source>
        <dbReference type="EMBL" id="EDL98142.1"/>
    </source>
</evidence>
<proteinExistence type="predicted"/>
<dbReference type="AlphaFoldDB" id="A6J6Z2"/>
<protein>
    <submittedName>
        <fullName evidence="1">RCG43973</fullName>
    </submittedName>
</protein>
<evidence type="ECO:0000313" key="2">
    <source>
        <dbReference type="Proteomes" id="UP000234681"/>
    </source>
</evidence>
<organism evidence="1 2">
    <name type="scientific">Rattus norvegicus</name>
    <name type="common">Rat</name>
    <dbReference type="NCBI Taxonomy" id="10116"/>
    <lineage>
        <taxon>Eukaryota</taxon>
        <taxon>Metazoa</taxon>
        <taxon>Chordata</taxon>
        <taxon>Craniata</taxon>
        <taxon>Vertebrata</taxon>
        <taxon>Euteleostomi</taxon>
        <taxon>Mammalia</taxon>
        <taxon>Eutheria</taxon>
        <taxon>Euarchontoglires</taxon>
        <taxon>Glires</taxon>
        <taxon>Rodentia</taxon>
        <taxon>Myomorpha</taxon>
        <taxon>Muroidea</taxon>
        <taxon>Muridae</taxon>
        <taxon>Murinae</taxon>
        <taxon>Rattus</taxon>
    </lineage>
</organism>
<accession>A6J6Z2</accession>
<gene>
    <name evidence="1" type="ORF">rCG_43973</name>
</gene>
<dbReference type="Proteomes" id="UP000234681">
    <property type="component" value="Chromosome 17"/>
</dbReference>
<dbReference type="EMBL" id="CH473977">
    <property type="protein sequence ID" value="EDL98142.1"/>
    <property type="molecule type" value="Genomic_DNA"/>
</dbReference>
<reference evidence="2" key="1">
    <citation type="submission" date="2005-09" db="EMBL/GenBank/DDBJ databases">
        <authorList>
            <person name="Mural R.J."/>
            <person name="Li P.W."/>
            <person name="Adams M.D."/>
            <person name="Amanatides P.G."/>
            <person name="Baden-Tillson H."/>
            <person name="Barnstead M."/>
            <person name="Chin S.H."/>
            <person name="Dew I."/>
            <person name="Evans C.A."/>
            <person name="Ferriera S."/>
            <person name="Flanigan M."/>
            <person name="Fosler C."/>
            <person name="Glodek A."/>
            <person name="Gu Z."/>
            <person name="Holt R.A."/>
            <person name="Jennings D."/>
            <person name="Kraft C.L."/>
            <person name="Lu F."/>
            <person name="Nguyen T."/>
            <person name="Nusskern D.R."/>
            <person name="Pfannkoch C.M."/>
            <person name="Sitter C."/>
            <person name="Sutton G.G."/>
            <person name="Venter J.C."/>
            <person name="Wang Z."/>
            <person name="Woodage T."/>
            <person name="Zheng X.H."/>
            <person name="Zhong F."/>
        </authorList>
    </citation>
    <scope>NUCLEOTIDE SEQUENCE [LARGE SCALE GENOMIC DNA]</scope>
    <source>
        <strain>BN</strain>
        <strain evidence="2">Sprague-Dawley</strain>
    </source>
</reference>
<sequence>MESWCSPCQKFVSSPMCLKSSSRREVTLGVD</sequence>
<name>A6J6Z2_RAT</name>